<evidence type="ECO:0000313" key="3">
    <source>
        <dbReference type="EMBL" id="KAH3893532.1"/>
    </source>
</evidence>
<organism evidence="3 4">
    <name type="scientific">Dreissena polymorpha</name>
    <name type="common">Zebra mussel</name>
    <name type="synonym">Mytilus polymorpha</name>
    <dbReference type="NCBI Taxonomy" id="45954"/>
    <lineage>
        <taxon>Eukaryota</taxon>
        <taxon>Metazoa</taxon>
        <taxon>Spiralia</taxon>
        <taxon>Lophotrochozoa</taxon>
        <taxon>Mollusca</taxon>
        <taxon>Bivalvia</taxon>
        <taxon>Autobranchia</taxon>
        <taxon>Heteroconchia</taxon>
        <taxon>Euheterodonta</taxon>
        <taxon>Imparidentia</taxon>
        <taxon>Neoheterodontei</taxon>
        <taxon>Myida</taxon>
        <taxon>Dreissenoidea</taxon>
        <taxon>Dreissenidae</taxon>
        <taxon>Dreissena</taxon>
    </lineage>
</organism>
<feature type="region of interest" description="Disordered" evidence="1">
    <location>
        <begin position="1"/>
        <end position="26"/>
    </location>
</feature>
<keyword evidence="4" id="KW-1185">Reference proteome</keyword>
<name>A0A9D4NHZ5_DREPO</name>
<dbReference type="EMBL" id="JAIWYP010000001">
    <property type="protein sequence ID" value="KAH3893532.1"/>
    <property type="molecule type" value="Genomic_DNA"/>
</dbReference>
<dbReference type="PANTHER" id="PTHR46880:SF5">
    <property type="entry name" value="DUF4371 DOMAIN-CONTAINING PROTEIN"/>
    <property type="match status" value="1"/>
</dbReference>
<reference evidence="3" key="2">
    <citation type="submission" date="2020-11" db="EMBL/GenBank/DDBJ databases">
        <authorList>
            <person name="McCartney M.A."/>
            <person name="Auch B."/>
            <person name="Kono T."/>
            <person name="Mallez S."/>
            <person name="Becker A."/>
            <person name="Gohl D.M."/>
            <person name="Silverstein K.A.T."/>
            <person name="Koren S."/>
            <person name="Bechman K.B."/>
            <person name="Herman A."/>
            <person name="Abrahante J.E."/>
            <person name="Garbe J."/>
        </authorList>
    </citation>
    <scope>NUCLEOTIDE SEQUENCE</scope>
    <source>
        <strain evidence="3">Duluth1</strain>
        <tissue evidence="3">Whole animal</tissue>
    </source>
</reference>
<dbReference type="Pfam" id="PF25431">
    <property type="entry name" value="zf-C17orf113"/>
    <property type="match status" value="1"/>
</dbReference>
<evidence type="ECO:0000259" key="2">
    <source>
        <dbReference type="SMART" id="SM00597"/>
    </source>
</evidence>
<reference evidence="3" key="1">
    <citation type="journal article" date="2019" name="bioRxiv">
        <title>The Genome of the Zebra Mussel, Dreissena polymorpha: A Resource for Invasive Species Research.</title>
        <authorList>
            <person name="McCartney M.A."/>
            <person name="Auch B."/>
            <person name="Kono T."/>
            <person name="Mallez S."/>
            <person name="Zhang Y."/>
            <person name="Obille A."/>
            <person name="Becker A."/>
            <person name="Abrahante J.E."/>
            <person name="Garbe J."/>
            <person name="Badalamenti J.P."/>
            <person name="Herman A."/>
            <person name="Mangelson H."/>
            <person name="Liachko I."/>
            <person name="Sullivan S."/>
            <person name="Sone E.D."/>
            <person name="Koren S."/>
            <person name="Silverstein K.A.T."/>
            <person name="Beckman K.B."/>
            <person name="Gohl D.M."/>
        </authorList>
    </citation>
    <scope>NUCLEOTIDE SEQUENCE</scope>
    <source>
        <strain evidence="3">Duluth1</strain>
        <tissue evidence="3">Whole animal</tissue>
    </source>
</reference>
<sequence>MGGDGGSSDKKRKGKEESKRKYEENRTRNFLPKWREEYKWLEYNEEQDHMFCTPCRHFEKDSIFVTGTNNYRIEAIKQHAVSVVHMTCTKRYDIKLLQDKNVSVHCSCTGEVAALSSVSNDGLQPAVIGPLDIAVRKLNEDQRKKLSMIVFFNTVYFVAKRELPFSLYPDLLKLQSQNGVDPPSSYLTIQACRRFMEFILETYNPTRLHY</sequence>
<accession>A0A9D4NHZ5</accession>
<proteinExistence type="predicted"/>
<evidence type="ECO:0000313" key="4">
    <source>
        <dbReference type="Proteomes" id="UP000828390"/>
    </source>
</evidence>
<dbReference type="SMART" id="SM00597">
    <property type="entry name" value="ZnF_TTF"/>
    <property type="match status" value="1"/>
</dbReference>
<protein>
    <recommendedName>
        <fullName evidence="2">TTF-type domain-containing protein</fullName>
    </recommendedName>
</protein>
<feature type="compositionally biased region" description="Basic and acidic residues" evidence="1">
    <location>
        <begin position="14"/>
        <end position="26"/>
    </location>
</feature>
<dbReference type="InterPro" id="IPR006580">
    <property type="entry name" value="Znf_TTF"/>
</dbReference>
<gene>
    <name evidence="3" type="ORF">DPMN_017679</name>
</gene>
<dbReference type="Proteomes" id="UP000828390">
    <property type="component" value="Unassembled WGS sequence"/>
</dbReference>
<feature type="domain" description="TTF-type" evidence="2">
    <location>
        <begin position="26"/>
        <end position="107"/>
    </location>
</feature>
<dbReference type="InterPro" id="IPR057456">
    <property type="entry name" value="Znf_C17orf113"/>
</dbReference>
<comment type="caution">
    <text evidence="3">The sequence shown here is derived from an EMBL/GenBank/DDBJ whole genome shotgun (WGS) entry which is preliminary data.</text>
</comment>
<dbReference type="PANTHER" id="PTHR46880">
    <property type="entry name" value="RAS-ASSOCIATING DOMAIN-CONTAINING PROTEIN"/>
    <property type="match status" value="1"/>
</dbReference>
<dbReference type="AlphaFoldDB" id="A0A9D4NHZ5"/>
<evidence type="ECO:0000256" key="1">
    <source>
        <dbReference type="SAM" id="MobiDB-lite"/>
    </source>
</evidence>